<dbReference type="Proteomes" id="UP001228049">
    <property type="component" value="Unassembled WGS sequence"/>
</dbReference>
<sequence>EEPSRAYTQGTEWPRYGGCVVAKGRMHVADGERQDSRSRSKRAMTPFSAKTTMLGKPKRRRFNPLRSPLPPLKRTKNKSLPCLASPVHSEQVPLRAAVFVHPEEPLSVKTSLCAKYSIMKEFEGTKNDLTIFLAGQRLGSGLGFNFMLQDVESIPDVCEENTICNL</sequence>
<evidence type="ECO:0000313" key="3">
    <source>
        <dbReference type="Proteomes" id="UP001228049"/>
    </source>
</evidence>
<organism evidence="2 3">
    <name type="scientific">Dissostichus eleginoides</name>
    <name type="common">Patagonian toothfish</name>
    <name type="synonym">Dissostichus amissus</name>
    <dbReference type="NCBI Taxonomy" id="100907"/>
    <lineage>
        <taxon>Eukaryota</taxon>
        <taxon>Metazoa</taxon>
        <taxon>Chordata</taxon>
        <taxon>Craniata</taxon>
        <taxon>Vertebrata</taxon>
        <taxon>Euteleostomi</taxon>
        <taxon>Actinopterygii</taxon>
        <taxon>Neopterygii</taxon>
        <taxon>Teleostei</taxon>
        <taxon>Neoteleostei</taxon>
        <taxon>Acanthomorphata</taxon>
        <taxon>Eupercaria</taxon>
        <taxon>Perciformes</taxon>
        <taxon>Notothenioidei</taxon>
        <taxon>Nototheniidae</taxon>
        <taxon>Dissostichus</taxon>
    </lineage>
</organism>
<name>A0AAD9FKF5_DISEL</name>
<accession>A0AAD9FKF5</accession>
<gene>
    <name evidence="2" type="ORF">KUDE01_008514</name>
</gene>
<evidence type="ECO:0000313" key="2">
    <source>
        <dbReference type="EMBL" id="KAK1906112.1"/>
    </source>
</evidence>
<proteinExistence type="predicted"/>
<feature type="region of interest" description="Disordered" evidence="1">
    <location>
        <begin position="28"/>
        <end position="79"/>
    </location>
</feature>
<protein>
    <submittedName>
        <fullName evidence="2">E3 ubiquitin-protein ligase TOM1</fullName>
    </submittedName>
</protein>
<keyword evidence="3" id="KW-1185">Reference proteome</keyword>
<feature type="non-terminal residue" evidence="2">
    <location>
        <position position="1"/>
    </location>
</feature>
<comment type="caution">
    <text evidence="2">The sequence shown here is derived from an EMBL/GenBank/DDBJ whole genome shotgun (WGS) entry which is preliminary data.</text>
</comment>
<dbReference type="EMBL" id="JASDAP010000001">
    <property type="protein sequence ID" value="KAK1906112.1"/>
    <property type="molecule type" value="Genomic_DNA"/>
</dbReference>
<dbReference type="AlphaFoldDB" id="A0AAD9FKF5"/>
<evidence type="ECO:0000256" key="1">
    <source>
        <dbReference type="SAM" id="MobiDB-lite"/>
    </source>
</evidence>
<reference evidence="2" key="1">
    <citation type="submission" date="2023-04" db="EMBL/GenBank/DDBJ databases">
        <title>Chromosome-level genome of Chaenocephalus aceratus.</title>
        <authorList>
            <person name="Park H."/>
        </authorList>
    </citation>
    <scope>NUCLEOTIDE SEQUENCE</scope>
    <source>
        <strain evidence="2">DE</strain>
        <tissue evidence="2">Muscle</tissue>
    </source>
</reference>
<feature type="compositionally biased region" description="Basic and acidic residues" evidence="1">
    <location>
        <begin position="28"/>
        <end position="38"/>
    </location>
</feature>